<dbReference type="InterPro" id="IPR000782">
    <property type="entry name" value="FAS1_domain"/>
</dbReference>
<proteinExistence type="predicted"/>
<name>A0AAD9D431_9STRA</name>
<feature type="domain" description="WSC" evidence="3">
    <location>
        <begin position="48"/>
        <end position="161"/>
    </location>
</feature>
<dbReference type="PROSITE" id="PS51212">
    <property type="entry name" value="WSC"/>
    <property type="match status" value="1"/>
</dbReference>
<gene>
    <name evidence="4" type="ORF">QTG54_016973</name>
</gene>
<dbReference type="PANTHER" id="PTHR10900:SF77">
    <property type="entry name" value="FI19380P1"/>
    <property type="match status" value="1"/>
</dbReference>
<dbReference type="EMBL" id="JATAAI010000072">
    <property type="protein sequence ID" value="KAK1732343.1"/>
    <property type="molecule type" value="Genomic_DNA"/>
</dbReference>
<sequence length="426" mass="45369">MNILTILLLSATAAISHANENTLNLRGGDIQNNFIPEERELSDTCVSRSAYLGCYENRNQNRALPHEIEGRPHTARECEEACANKGFLYFAREWRGQCFCSNTDDYNKHGTATNCDCCGTNVGANKMCVYKLQTAEAPYPAAPGCTDRFNAAPYMGCYVDRNRRRALPHEVHGRGHSAEDCHVECNKAGYKYFARQWRGQCFCGNHDYDKYGPASNCNCCGRSVGANKMCVWEGDGAGTPPTEAATTTTTTTTDAPLITTTATTDAPITATQSTEATPGSQEEEDGSNTIVDVAVAAGVFNTLVEAVKAAGLVDALTAEGPLTVLAPTDDAFAKLPNGTVDELLLPENIDKLTNILLTHVIDGAVNSTMLTGGAEETLSGNTIEAVVNDDGSISFNINGSNANVILADVDASNGIIHAIDGVLLPP</sequence>
<dbReference type="FunFam" id="2.30.180.10:FF:000032">
    <property type="entry name" value="Fasciclin domain-containing protein, putative"/>
    <property type="match status" value="1"/>
</dbReference>
<dbReference type="AlphaFoldDB" id="A0AAD9D431"/>
<keyword evidence="5" id="KW-1185">Reference proteome</keyword>
<dbReference type="InterPro" id="IPR002889">
    <property type="entry name" value="WSC_carb-bd"/>
</dbReference>
<dbReference type="PANTHER" id="PTHR10900">
    <property type="entry name" value="PERIOSTIN-RELATED"/>
    <property type="match status" value="1"/>
</dbReference>
<comment type="caution">
    <text evidence="4">The sequence shown here is derived from an EMBL/GenBank/DDBJ whole genome shotgun (WGS) entry which is preliminary data.</text>
</comment>
<keyword evidence="1" id="KW-0732">Signal</keyword>
<accession>A0AAD9D431</accession>
<evidence type="ECO:0000256" key="1">
    <source>
        <dbReference type="SAM" id="SignalP"/>
    </source>
</evidence>
<feature type="signal peptide" evidence="1">
    <location>
        <begin position="1"/>
        <end position="18"/>
    </location>
</feature>
<protein>
    <submittedName>
        <fullName evidence="4">Fasciclin domain-containing protein</fullName>
    </submittedName>
</protein>
<dbReference type="PROSITE" id="PS50213">
    <property type="entry name" value="FAS1"/>
    <property type="match status" value="1"/>
</dbReference>
<dbReference type="Proteomes" id="UP001224775">
    <property type="component" value="Unassembled WGS sequence"/>
</dbReference>
<dbReference type="InterPro" id="IPR036378">
    <property type="entry name" value="FAS1_dom_sf"/>
</dbReference>
<dbReference type="Pfam" id="PF01822">
    <property type="entry name" value="WSC"/>
    <property type="match status" value="2"/>
</dbReference>
<dbReference type="SUPFAM" id="SSF82153">
    <property type="entry name" value="FAS1 domain"/>
    <property type="match status" value="1"/>
</dbReference>
<evidence type="ECO:0000313" key="4">
    <source>
        <dbReference type="EMBL" id="KAK1732343.1"/>
    </source>
</evidence>
<evidence type="ECO:0000259" key="2">
    <source>
        <dbReference type="PROSITE" id="PS50213"/>
    </source>
</evidence>
<dbReference type="InterPro" id="IPR050904">
    <property type="entry name" value="Adhesion/Biosynth-related"/>
</dbReference>
<reference evidence="4" key="1">
    <citation type="submission" date="2023-06" db="EMBL/GenBank/DDBJ databases">
        <title>Survivors Of The Sea: Transcriptome response of Skeletonema marinoi to long-term dormancy.</title>
        <authorList>
            <person name="Pinder M.I.M."/>
            <person name="Kourtchenko O."/>
            <person name="Robertson E.K."/>
            <person name="Larsson T."/>
            <person name="Maumus F."/>
            <person name="Osuna-Cruz C.M."/>
            <person name="Vancaester E."/>
            <person name="Stenow R."/>
            <person name="Vandepoele K."/>
            <person name="Ploug H."/>
            <person name="Bruchert V."/>
            <person name="Godhe A."/>
            <person name="Topel M."/>
        </authorList>
    </citation>
    <scope>NUCLEOTIDE SEQUENCE</scope>
    <source>
        <strain evidence="4">R05AC</strain>
    </source>
</reference>
<dbReference type="Pfam" id="PF02469">
    <property type="entry name" value="Fasciclin"/>
    <property type="match status" value="1"/>
</dbReference>
<evidence type="ECO:0000313" key="5">
    <source>
        <dbReference type="Proteomes" id="UP001224775"/>
    </source>
</evidence>
<dbReference type="SMART" id="SM00554">
    <property type="entry name" value="FAS1"/>
    <property type="match status" value="1"/>
</dbReference>
<dbReference type="GO" id="GO:0005615">
    <property type="term" value="C:extracellular space"/>
    <property type="evidence" value="ECO:0007669"/>
    <property type="project" value="TreeGrafter"/>
</dbReference>
<feature type="chain" id="PRO_5041996052" evidence="1">
    <location>
        <begin position="19"/>
        <end position="426"/>
    </location>
</feature>
<feature type="domain" description="FAS1" evidence="2">
    <location>
        <begin position="287"/>
        <end position="423"/>
    </location>
</feature>
<dbReference type="Gene3D" id="2.30.180.10">
    <property type="entry name" value="FAS1 domain"/>
    <property type="match status" value="1"/>
</dbReference>
<organism evidence="4 5">
    <name type="scientific">Skeletonema marinoi</name>
    <dbReference type="NCBI Taxonomy" id="267567"/>
    <lineage>
        <taxon>Eukaryota</taxon>
        <taxon>Sar</taxon>
        <taxon>Stramenopiles</taxon>
        <taxon>Ochrophyta</taxon>
        <taxon>Bacillariophyta</taxon>
        <taxon>Coscinodiscophyceae</taxon>
        <taxon>Thalassiosirophycidae</taxon>
        <taxon>Thalassiosirales</taxon>
        <taxon>Skeletonemataceae</taxon>
        <taxon>Skeletonema</taxon>
        <taxon>Skeletonema marinoi-dohrnii complex</taxon>
    </lineage>
</organism>
<evidence type="ECO:0000259" key="3">
    <source>
        <dbReference type="PROSITE" id="PS51212"/>
    </source>
</evidence>